<feature type="compositionally biased region" description="Polar residues" evidence="11">
    <location>
        <begin position="30"/>
        <end position="48"/>
    </location>
</feature>
<evidence type="ECO:0000256" key="2">
    <source>
        <dbReference type="ARBA" id="ARBA00007494"/>
    </source>
</evidence>
<evidence type="ECO:0000256" key="9">
    <source>
        <dbReference type="ARBA" id="ARBA00023242"/>
    </source>
</evidence>
<dbReference type="InterPro" id="IPR029063">
    <property type="entry name" value="SAM-dependent_MTases_sf"/>
</dbReference>
<feature type="compositionally biased region" description="Polar residues" evidence="11">
    <location>
        <begin position="572"/>
        <end position="582"/>
    </location>
</feature>
<dbReference type="InterPro" id="IPR018314">
    <property type="entry name" value="RsmB/NOL1/NOP2-like_CS"/>
</dbReference>
<evidence type="ECO:0000256" key="3">
    <source>
        <dbReference type="ARBA" id="ARBA00022555"/>
    </source>
</evidence>
<organism evidence="13 14">
    <name type="scientific">Oldenlandia corymbosa var. corymbosa</name>
    <dbReference type="NCBI Taxonomy" id="529605"/>
    <lineage>
        <taxon>Eukaryota</taxon>
        <taxon>Viridiplantae</taxon>
        <taxon>Streptophyta</taxon>
        <taxon>Embryophyta</taxon>
        <taxon>Tracheophyta</taxon>
        <taxon>Spermatophyta</taxon>
        <taxon>Magnoliopsida</taxon>
        <taxon>eudicotyledons</taxon>
        <taxon>Gunneridae</taxon>
        <taxon>Pentapetalae</taxon>
        <taxon>asterids</taxon>
        <taxon>lamiids</taxon>
        <taxon>Gentianales</taxon>
        <taxon>Rubiaceae</taxon>
        <taxon>Rubioideae</taxon>
        <taxon>Spermacoceae</taxon>
        <taxon>Hedyotis-Oldenlandia complex</taxon>
        <taxon>Oldenlandia</taxon>
    </lineage>
</organism>
<evidence type="ECO:0000256" key="1">
    <source>
        <dbReference type="ARBA" id="ARBA00004123"/>
    </source>
</evidence>
<accession>A0AAV1DR74</accession>
<feature type="binding site" evidence="10">
    <location>
        <position position="228"/>
    </location>
    <ligand>
        <name>S-adenosyl-L-methionine</name>
        <dbReference type="ChEBI" id="CHEBI:59789"/>
    </ligand>
</feature>
<dbReference type="PRINTS" id="PR02011">
    <property type="entry name" value="RCMTNCL1"/>
</dbReference>
<dbReference type="PANTHER" id="PTHR22808">
    <property type="entry name" value="NCL1 YEAST -RELATED NOL1/NOP2/FMU SUN DOMAIN-CONTAINING"/>
    <property type="match status" value="1"/>
</dbReference>
<keyword evidence="8 10" id="KW-0694">RNA-binding</keyword>
<dbReference type="Pfam" id="PF25376">
    <property type="entry name" value="Pre-PUA_NSUN2"/>
    <property type="match status" value="1"/>
</dbReference>
<dbReference type="InterPro" id="IPR057286">
    <property type="entry name" value="PUA_NSUN2"/>
</dbReference>
<comment type="subcellular location">
    <subcellularLocation>
        <location evidence="1">Nucleus</location>
    </subcellularLocation>
</comment>
<comment type="caution">
    <text evidence="10">Lacks conserved residue(s) required for the propagation of feature annotation.</text>
</comment>
<dbReference type="GO" id="GO:0016428">
    <property type="term" value="F:tRNA (cytidine-5-)-methyltransferase activity"/>
    <property type="evidence" value="ECO:0007669"/>
    <property type="project" value="InterPro"/>
</dbReference>
<feature type="region of interest" description="Disordered" evidence="11">
    <location>
        <begin position="1"/>
        <end position="51"/>
    </location>
</feature>
<evidence type="ECO:0000259" key="12">
    <source>
        <dbReference type="PROSITE" id="PS51686"/>
    </source>
</evidence>
<evidence type="ECO:0000256" key="6">
    <source>
        <dbReference type="ARBA" id="ARBA00022691"/>
    </source>
</evidence>
<dbReference type="Pfam" id="PF25378">
    <property type="entry name" value="PUA_NSUN2"/>
    <property type="match status" value="1"/>
</dbReference>
<gene>
    <name evidence="13" type="ORF">OLC1_LOCUS17403</name>
</gene>
<feature type="region of interest" description="Disordered" evidence="11">
    <location>
        <begin position="421"/>
        <end position="449"/>
    </location>
</feature>
<evidence type="ECO:0000256" key="10">
    <source>
        <dbReference type="PROSITE-ProRule" id="PRU01023"/>
    </source>
</evidence>
<dbReference type="InterPro" id="IPR023267">
    <property type="entry name" value="RCMT"/>
</dbReference>
<keyword evidence="9" id="KW-0539">Nucleus</keyword>
<evidence type="ECO:0000313" key="14">
    <source>
        <dbReference type="Proteomes" id="UP001161247"/>
    </source>
</evidence>
<dbReference type="InterPro" id="IPR001678">
    <property type="entry name" value="MeTrfase_RsmB-F_NOP2_dom"/>
</dbReference>
<dbReference type="InterPro" id="IPR057285">
    <property type="entry name" value="Pre-PUA_NSUN2"/>
</dbReference>
<keyword evidence="6 10" id="KW-0949">S-adenosyl-L-methionine</keyword>
<feature type="domain" description="SAM-dependent MTase RsmB/NOP-type" evidence="12">
    <location>
        <begin position="78"/>
        <end position="481"/>
    </location>
</feature>
<dbReference type="PANTHER" id="PTHR22808:SF1">
    <property type="entry name" value="RNA CYTOSINE-C(5)-METHYLTRANSFERASE NSUN2-RELATED"/>
    <property type="match status" value="1"/>
</dbReference>
<evidence type="ECO:0000256" key="7">
    <source>
        <dbReference type="ARBA" id="ARBA00022694"/>
    </source>
</evidence>
<evidence type="ECO:0000256" key="4">
    <source>
        <dbReference type="ARBA" id="ARBA00022603"/>
    </source>
</evidence>
<feature type="region of interest" description="Disordered" evidence="11">
    <location>
        <begin position="534"/>
        <end position="589"/>
    </location>
</feature>
<sequence>MGGRNRSRTQRKHFKQNRDNVWKRPKPDSEQNQQDNYTATEENGNPKQSWEPLVFQNPAFEEYYKEQGIVAPEEWDTFINCLRSALPAAFRINSSTPFYKDIRMQLESDFMKSLQAEGSDGNEREAIRPLPWYPNNLAWHSEFSRKQLRKNQTLERFHGFLKLQNEIGNITRQEAVSMVPPLFLDVRPDHFVLDMCAAPGSKTFQLLEMIHQLTESSSLPAGMVVANDVDIQRCNLLIHQTKRMCTANLIVTTHEAQHFPGCQSRSINASDAGNVKKPDISQLLFDRVLCDVPCSGDGTLRKAPDIWRKWNPGMGNGLHGLQIQIAMRGLALLKVGGRMVYSTCSMNPIENEAVVAEILRRCKGAVELVDVSTELPMLVRRPGLKKWKVRDKGSWFSSYKDVPENRRAAFVPCMFPSGRTFQETSEQDHSVDTSPENYENGIQSEDDHDEEVSTLPLDRCMRIVPHDQNTGAFFIAVLHKHSALPAVESKSTKRTQQSSSMQVQKETGVAIEDKTIADIDVDAVIDDQVSGADISVPAAPSGGSLQDGDAAEASLDSDPSVASGKNAAEGMNPSNTNKSTPETVGEKRKLPTQGRWVGLDPVLFYKEETVISRIKEFYGIKDSFPFLGHLVTRNSDTSHVKRIYYVSNAVKEVLGLNFLAGQQLKIASVGLKMFERQTSKEGTSSPCSFRISSEGLPLILPYITKQILYASPVDFNHLLQYKSIKFADFTDAEFRNKASELSLGCCIVVLNKENQAPPDHHQVDSDAVAIGCWRGKNSVSVMVTAIDCQEMLERLSINSAKESSPLLSVEAVDEALETLTNYTETEEATPMV</sequence>
<protein>
    <submittedName>
        <fullName evidence="13">OLC1v1009357C2</fullName>
    </submittedName>
</protein>
<evidence type="ECO:0000256" key="8">
    <source>
        <dbReference type="ARBA" id="ARBA00022884"/>
    </source>
</evidence>
<dbReference type="GO" id="GO:0030488">
    <property type="term" value="P:tRNA methylation"/>
    <property type="evidence" value="ECO:0007669"/>
    <property type="project" value="UniProtKB-ARBA"/>
</dbReference>
<dbReference type="Proteomes" id="UP001161247">
    <property type="component" value="Chromosome 6"/>
</dbReference>
<dbReference type="EMBL" id="OX459123">
    <property type="protein sequence ID" value="CAI9109522.1"/>
    <property type="molecule type" value="Genomic_DNA"/>
</dbReference>
<dbReference type="Gene3D" id="3.40.50.150">
    <property type="entry name" value="Vaccinia Virus protein VP39"/>
    <property type="match status" value="1"/>
</dbReference>
<keyword evidence="5 10" id="KW-0808">Transferase</keyword>
<reference evidence="13" key="1">
    <citation type="submission" date="2023-03" db="EMBL/GenBank/DDBJ databases">
        <authorList>
            <person name="Julca I."/>
        </authorList>
    </citation>
    <scope>NUCLEOTIDE SEQUENCE</scope>
</reference>
<keyword evidence="7" id="KW-0819">tRNA processing</keyword>
<keyword evidence="3" id="KW-0820">tRNA-binding</keyword>
<feature type="compositionally biased region" description="Basic and acidic residues" evidence="11">
    <location>
        <begin position="16"/>
        <end position="29"/>
    </location>
</feature>
<feature type="binding site" evidence="10">
    <location>
        <begin position="196"/>
        <end position="202"/>
    </location>
    <ligand>
        <name>S-adenosyl-L-methionine</name>
        <dbReference type="ChEBI" id="CHEBI:59789"/>
    </ligand>
</feature>
<dbReference type="PROSITE" id="PS51686">
    <property type="entry name" value="SAM_MT_RSMB_NOP"/>
    <property type="match status" value="1"/>
</dbReference>
<dbReference type="PRINTS" id="PR02008">
    <property type="entry name" value="RCMTFAMILY"/>
</dbReference>
<dbReference type="Pfam" id="PF01189">
    <property type="entry name" value="Methyltr_RsmB-F"/>
    <property type="match status" value="1"/>
</dbReference>
<dbReference type="AlphaFoldDB" id="A0AAV1DR74"/>
<proteinExistence type="inferred from homology"/>
<dbReference type="FunFam" id="3.40.50.150:FF:000153">
    <property type="entry name" value="S-adenosyl-L-methionine-dependent methyltransferase superfamily protein"/>
    <property type="match status" value="1"/>
</dbReference>
<feature type="binding site" evidence="10">
    <location>
        <position position="291"/>
    </location>
    <ligand>
        <name>S-adenosyl-L-methionine</name>
        <dbReference type="ChEBI" id="CHEBI:59789"/>
    </ligand>
</feature>
<feature type="compositionally biased region" description="Basic residues" evidence="11">
    <location>
        <begin position="1"/>
        <end position="15"/>
    </location>
</feature>
<keyword evidence="14" id="KW-1185">Reference proteome</keyword>
<evidence type="ECO:0000256" key="5">
    <source>
        <dbReference type="ARBA" id="ARBA00022679"/>
    </source>
</evidence>
<evidence type="ECO:0000313" key="13">
    <source>
        <dbReference type="EMBL" id="CAI9109522.1"/>
    </source>
</evidence>
<keyword evidence="4 10" id="KW-0489">Methyltransferase</keyword>
<dbReference type="GO" id="GO:0005634">
    <property type="term" value="C:nucleus"/>
    <property type="evidence" value="ECO:0007669"/>
    <property type="project" value="UniProtKB-SubCell"/>
</dbReference>
<name>A0AAV1DR74_OLDCO</name>
<dbReference type="SUPFAM" id="SSF53335">
    <property type="entry name" value="S-adenosyl-L-methionine-dependent methyltransferases"/>
    <property type="match status" value="1"/>
</dbReference>
<dbReference type="GO" id="GO:0000049">
    <property type="term" value="F:tRNA binding"/>
    <property type="evidence" value="ECO:0007669"/>
    <property type="project" value="UniProtKB-KW"/>
</dbReference>
<evidence type="ECO:0000256" key="11">
    <source>
        <dbReference type="SAM" id="MobiDB-lite"/>
    </source>
</evidence>
<dbReference type="PROSITE" id="PS01153">
    <property type="entry name" value="NOL1_NOP2_SUN"/>
    <property type="match status" value="1"/>
</dbReference>
<feature type="compositionally biased region" description="Polar residues" evidence="11">
    <location>
        <begin position="432"/>
        <end position="443"/>
    </location>
</feature>
<feature type="active site" description="Nucleophile" evidence="10">
    <location>
        <position position="344"/>
    </location>
</feature>
<dbReference type="InterPro" id="IPR023270">
    <property type="entry name" value="RCMT_NCL1"/>
</dbReference>
<comment type="similarity">
    <text evidence="2 10">Belongs to the class I-like SAM-binding methyltransferase superfamily. RsmB/NOP family.</text>
</comment>
<dbReference type="InterPro" id="IPR049560">
    <property type="entry name" value="MeTrfase_RsmB-F_NOP2_cat"/>
</dbReference>